<evidence type="ECO:0000313" key="3">
    <source>
        <dbReference type="Proteomes" id="UP000247485"/>
    </source>
</evidence>
<keyword evidence="1" id="KW-1133">Transmembrane helix</keyword>
<dbReference type="EMBL" id="QJJG01000020">
    <property type="protein sequence ID" value="PXW39170.1"/>
    <property type="molecule type" value="Genomic_DNA"/>
</dbReference>
<dbReference type="AlphaFoldDB" id="A0A318FDG0"/>
<name>A0A318FDG0_KLEOX</name>
<gene>
    <name evidence="2" type="ORF">DET57_12087</name>
</gene>
<organism evidence="2 3">
    <name type="scientific">Klebsiella oxytoca</name>
    <dbReference type="NCBI Taxonomy" id="571"/>
    <lineage>
        <taxon>Bacteria</taxon>
        <taxon>Pseudomonadati</taxon>
        <taxon>Pseudomonadota</taxon>
        <taxon>Gammaproteobacteria</taxon>
        <taxon>Enterobacterales</taxon>
        <taxon>Enterobacteriaceae</taxon>
        <taxon>Klebsiella/Raoultella group</taxon>
        <taxon>Klebsiella</taxon>
    </lineage>
</organism>
<proteinExistence type="predicted"/>
<keyword evidence="1" id="KW-0472">Membrane</keyword>
<protein>
    <submittedName>
        <fullName evidence="2">Uncharacterized protein</fullName>
    </submittedName>
</protein>
<reference evidence="2 3" key="1">
    <citation type="submission" date="2018-05" db="EMBL/GenBank/DDBJ databases">
        <title>Freshwater and sediment microbial communities from various areas in North America, analyzing microbe dynamics in response to fracking.</title>
        <authorList>
            <person name="Lamendella R."/>
        </authorList>
    </citation>
    <scope>NUCLEOTIDE SEQUENCE [LARGE SCALE GENOMIC DNA]</scope>
    <source>
        <strain evidence="2 3">67</strain>
    </source>
</reference>
<feature type="transmembrane region" description="Helical" evidence="1">
    <location>
        <begin position="113"/>
        <end position="130"/>
    </location>
</feature>
<dbReference type="Proteomes" id="UP000247485">
    <property type="component" value="Unassembled WGS sequence"/>
</dbReference>
<comment type="caution">
    <text evidence="2">The sequence shown here is derived from an EMBL/GenBank/DDBJ whole genome shotgun (WGS) entry which is preliminary data.</text>
</comment>
<evidence type="ECO:0000313" key="2">
    <source>
        <dbReference type="EMBL" id="PXW39170.1"/>
    </source>
</evidence>
<feature type="transmembrane region" description="Helical" evidence="1">
    <location>
        <begin position="40"/>
        <end position="61"/>
    </location>
</feature>
<sequence length="132" mass="14381">MGRVIRSQHISGLKYDGYIQTERKGAVSIMKKSPNGFVKNIKLIVTVISLYPWLIILLLMMGSGGSSGSAYGAGLFIFFIFMIFSVINLVISAIVLVVANVSTPPLAKGSAKYFFAMNSISLLWIMPLVAPY</sequence>
<feature type="transmembrane region" description="Helical" evidence="1">
    <location>
        <begin position="73"/>
        <end position="101"/>
    </location>
</feature>
<accession>A0A318FDG0</accession>
<evidence type="ECO:0000256" key="1">
    <source>
        <dbReference type="SAM" id="Phobius"/>
    </source>
</evidence>
<keyword evidence="1" id="KW-0812">Transmembrane</keyword>